<organism evidence="1 2">
    <name type="scientific">Panagrolaimus sp. JU765</name>
    <dbReference type="NCBI Taxonomy" id="591449"/>
    <lineage>
        <taxon>Eukaryota</taxon>
        <taxon>Metazoa</taxon>
        <taxon>Ecdysozoa</taxon>
        <taxon>Nematoda</taxon>
        <taxon>Chromadorea</taxon>
        <taxon>Rhabditida</taxon>
        <taxon>Tylenchina</taxon>
        <taxon>Panagrolaimomorpha</taxon>
        <taxon>Panagrolaimoidea</taxon>
        <taxon>Panagrolaimidae</taxon>
        <taxon>Panagrolaimus</taxon>
    </lineage>
</organism>
<evidence type="ECO:0000313" key="1">
    <source>
        <dbReference type="Proteomes" id="UP000887576"/>
    </source>
</evidence>
<dbReference type="Proteomes" id="UP000887576">
    <property type="component" value="Unplaced"/>
</dbReference>
<reference evidence="2" key="1">
    <citation type="submission" date="2022-11" db="UniProtKB">
        <authorList>
            <consortium name="WormBaseParasite"/>
        </authorList>
    </citation>
    <scope>IDENTIFICATION</scope>
</reference>
<sequence length="403" mass="46950">MLSGKSFNCEFYVTFSTKKFQKMTRKTGKNKKKIRGLPKPSITGDLYGDMLGTSFWETPNNQTLDFLANFMLIGQEASNAVQNLFANVQEIVLMPESVMFKDPNHERSLYFDFDKNHEVLLQKLLKISTEVCSKITVYDVWTNQYITTVFKTLADEPKQQKLMIEILNFMTSDIVAAFKKLNAMNIPVTLTGIQKNFLMELPICQLDCLSLSCVGDIDLQLLYNIKASKCTFRKLELLDFDMLDQETLYSKYRFDFVEEIEFSLHPWFVPQLKNGFTFFRMMFPNVKKVTMKSAELLHPNVEIFAIINAVHEAWQPHVVASIGTFYNPYECQWMTYPYYGQQIQFVQGCEFIWVDPVNDAKIVNLHVAEWNLQLELPIQNNENDRAEYQYVESVETLDNSDYL</sequence>
<evidence type="ECO:0000313" key="2">
    <source>
        <dbReference type="WBParaSite" id="JU765_v2.g17340.t1"/>
    </source>
</evidence>
<accession>A0AC34QKV8</accession>
<dbReference type="WBParaSite" id="JU765_v2.g17340.t1">
    <property type="protein sequence ID" value="JU765_v2.g17340.t1"/>
    <property type="gene ID" value="JU765_v2.g17340"/>
</dbReference>
<name>A0AC34QKV8_9BILA</name>
<protein>
    <submittedName>
        <fullName evidence="2">DUF38 domain-containing protein</fullName>
    </submittedName>
</protein>
<proteinExistence type="predicted"/>